<evidence type="ECO:0000313" key="1">
    <source>
        <dbReference type="EMBL" id="RHW46799.1"/>
    </source>
</evidence>
<proteinExistence type="predicted"/>
<dbReference type="RefSeq" id="WP_118910613.1">
    <property type="nucleotide sequence ID" value="NZ_QOCS01000009.1"/>
</dbReference>
<dbReference type="Proteomes" id="UP000284822">
    <property type="component" value="Unassembled WGS sequence"/>
</dbReference>
<accession>A0A417Z836</accession>
<evidence type="ECO:0000313" key="2">
    <source>
        <dbReference type="Proteomes" id="UP000284822"/>
    </source>
</evidence>
<comment type="caution">
    <text evidence="1">The sequence shown here is derived from an EMBL/GenBank/DDBJ whole genome shotgun (WGS) entry which is preliminary data.</text>
</comment>
<gene>
    <name evidence="1" type="ORF">DS832_04745</name>
</gene>
<reference evidence="1 2" key="1">
    <citation type="submission" date="2018-07" db="EMBL/GenBank/DDBJ databases">
        <title>Genome sequences of six Lactobacillus spp. isolated from bumble bee guts.</title>
        <authorList>
            <person name="Motta E.V.S."/>
            <person name="Moran N.A."/>
        </authorList>
    </citation>
    <scope>NUCLEOTIDE SEQUENCE [LARGE SCALE GENOMIC DNA]</scope>
    <source>
        <strain evidence="1 2">LV-8.1</strain>
    </source>
</reference>
<dbReference type="InterPro" id="IPR021739">
    <property type="entry name" value="SaV-like"/>
</dbReference>
<protein>
    <submittedName>
        <fullName evidence="1">Uncharacterized protein</fullName>
    </submittedName>
</protein>
<organism evidence="1 2">
    <name type="scientific">Bombilactobacillus bombi</name>
    <dbReference type="NCBI Taxonomy" id="1303590"/>
    <lineage>
        <taxon>Bacteria</taxon>
        <taxon>Bacillati</taxon>
        <taxon>Bacillota</taxon>
        <taxon>Bacilli</taxon>
        <taxon>Lactobacillales</taxon>
        <taxon>Lactobacillaceae</taxon>
        <taxon>Bombilactobacillus</taxon>
    </lineage>
</organism>
<sequence length="27" mass="3285">MTGNIFKYLTRWQQKNGLEDLKKQKCI</sequence>
<dbReference type="Pfam" id="PF11753">
    <property type="entry name" value="DUF3310"/>
    <property type="match status" value="1"/>
</dbReference>
<dbReference type="EMBL" id="QOCS01000009">
    <property type="protein sequence ID" value="RHW46799.1"/>
    <property type="molecule type" value="Genomic_DNA"/>
</dbReference>
<dbReference type="AlphaFoldDB" id="A0A417Z836"/>
<name>A0A417Z836_9LACO</name>